<gene>
    <name evidence="1" type="ORF">PECUL_23A014981</name>
</gene>
<proteinExistence type="predicted"/>
<feature type="non-terminal residue" evidence="1">
    <location>
        <position position="1"/>
    </location>
</feature>
<evidence type="ECO:0000313" key="2">
    <source>
        <dbReference type="Proteomes" id="UP001295444"/>
    </source>
</evidence>
<feature type="non-terminal residue" evidence="1">
    <location>
        <position position="89"/>
    </location>
</feature>
<dbReference type="Proteomes" id="UP001295444">
    <property type="component" value="Chromosome 12"/>
</dbReference>
<evidence type="ECO:0000313" key="1">
    <source>
        <dbReference type="EMBL" id="CAH2324662.1"/>
    </source>
</evidence>
<keyword evidence="2" id="KW-1185">Reference proteome</keyword>
<dbReference type="AlphaFoldDB" id="A0AAD1TEN6"/>
<reference evidence="1" key="1">
    <citation type="submission" date="2022-03" db="EMBL/GenBank/DDBJ databases">
        <authorList>
            <person name="Alioto T."/>
            <person name="Alioto T."/>
            <person name="Gomez Garrido J."/>
        </authorList>
    </citation>
    <scope>NUCLEOTIDE SEQUENCE</scope>
</reference>
<name>A0AAD1TEN6_PELCU</name>
<organism evidence="1 2">
    <name type="scientific">Pelobates cultripes</name>
    <name type="common">Western spadefoot toad</name>
    <dbReference type="NCBI Taxonomy" id="61616"/>
    <lineage>
        <taxon>Eukaryota</taxon>
        <taxon>Metazoa</taxon>
        <taxon>Chordata</taxon>
        <taxon>Craniata</taxon>
        <taxon>Vertebrata</taxon>
        <taxon>Euteleostomi</taxon>
        <taxon>Amphibia</taxon>
        <taxon>Batrachia</taxon>
        <taxon>Anura</taxon>
        <taxon>Pelobatoidea</taxon>
        <taxon>Pelobatidae</taxon>
        <taxon>Pelobates</taxon>
    </lineage>
</organism>
<protein>
    <submittedName>
        <fullName evidence="1">Uncharacterized protein</fullName>
    </submittedName>
</protein>
<sequence length="89" mass="9411">GHPSRADIIPGTVQPPIAARLKCRLWAYKALAFPSLDSLLGGALLSYTTDTAAQPLQTYPASTSAMGHTTQKLMLGGVPESRDISSMLQ</sequence>
<accession>A0AAD1TEN6</accession>
<dbReference type="EMBL" id="OW240923">
    <property type="protein sequence ID" value="CAH2324662.1"/>
    <property type="molecule type" value="Genomic_DNA"/>
</dbReference>